<dbReference type="EMBL" id="JBHSBB010000005">
    <property type="protein sequence ID" value="MFC4030870.1"/>
    <property type="molecule type" value="Genomic_DNA"/>
</dbReference>
<evidence type="ECO:0008006" key="4">
    <source>
        <dbReference type="Google" id="ProtNLM"/>
    </source>
</evidence>
<comment type="caution">
    <text evidence="2">The sequence shown here is derived from an EMBL/GenBank/DDBJ whole genome shotgun (WGS) entry which is preliminary data.</text>
</comment>
<accession>A0ABV8HG14</accession>
<feature type="transmembrane region" description="Helical" evidence="1">
    <location>
        <begin position="96"/>
        <end position="115"/>
    </location>
</feature>
<feature type="transmembrane region" description="Helical" evidence="1">
    <location>
        <begin position="70"/>
        <end position="90"/>
    </location>
</feature>
<reference evidence="3" key="1">
    <citation type="journal article" date="2019" name="Int. J. Syst. Evol. Microbiol.">
        <title>The Global Catalogue of Microorganisms (GCM) 10K type strain sequencing project: providing services to taxonomists for standard genome sequencing and annotation.</title>
        <authorList>
            <consortium name="The Broad Institute Genomics Platform"/>
            <consortium name="The Broad Institute Genome Sequencing Center for Infectious Disease"/>
            <person name="Wu L."/>
            <person name="Ma J."/>
        </authorList>
    </citation>
    <scope>NUCLEOTIDE SEQUENCE [LARGE SCALE GENOMIC DNA]</scope>
    <source>
        <strain evidence="3">CGMCC 4.7237</strain>
    </source>
</reference>
<feature type="transmembrane region" description="Helical" evidence="1">
    <location>
        <begin position="12"/>
        <end position="31"/>
    </location>
</feature>
<dbReference type="Proteomes" id="UP001595765">
    <property type="component" value="Unassembled WGS sequence"/>
</dbReference>
<sequence length="137" mass="14122">MQSNDVRTLLNCTVPTAAAGAIATVVSGAMAGGKGAIGAAAGTLVVIAFMAIGMVVLQRTAKTYPSLFQMMGLALYTVQILLLAIVLAAFRDTSLFNTRAFAFSLLAAALVWIAAQARAHMKAKILYVEPESAGTAS</sequence>
<organism evidence="2 3">
    <name type="scientific">Streptomyces polygonati</name>
    <dbReference type="NCBI Taxonomy" id="1617087"/>
    <lineage>
        <taxon>Bacteria</taxon>
        <taxon>Bacillati</taxon>
        <taxon>Actinomycetota</taxon>
        <taxon>Actinomycetes</taxon>
        <taxon>Kitasatosporales</taxon>
        <taxon>Streptomycetaceae</taxon>
        <taxon>Streptomyces</taxon>
    </lineage>
</organism>
<evidence type="ECO:0000313" key="2">
    <source>
        <dbReference type="EMBL" id="MFC4030870.1"/>
    </source>
</evidence>
<keyword evidence="1" id="KW-0812">Transmembrane</keyword>
<evidence type="ECO:0000313" key="3">
    <source>
        <dbReference type="Proteomes" id="UP001595765"/>
    </source>
</evidence>
<keyword evidence="3" id="KW-1185">Reference proteome</keyword>
<keyword evidence="1" id="KW-0472">Membrane</keyword>
<keyword evidence="1" id="KW-1133">Transmembrane helix</keyword>
<protein>
    <recommendedName>
        <fullName evidence="4">ATP synthase protein I</fullName>
    </recommendedName>
</protein>
<proteinExistence type="predicted"/>
<dbReference type="RefSeq" id="WP_386426537.1">
    <property type="nucleotide sequence ID" value="NZ_JBHSBB010000005.1"/>
</dbReference>
<evidence type="ECO:0000256" key="1">
    <source>
        <dbReference type="SAM" id="Phobius"/>
    </source>
</evidence>
<name>A0ABV8HG14_9ACTN</name>
<gene>
    <name evidence="2" type="ORF">ACFO3J_05225</name>
</gene>
<feature type="transmembrane region" description="Helical" evidence="1">
    <location>
        <begin position="37"/>
        <end position="58"/>
    </location>
</feature>